<gene>
    <name evidence="2" type="ORF">Cvel_4048</name>
</gene>
<protein>
    <submittedName>
        <fullName evidence="2">Uncharacterized protein</fullName>
    </submittedName>
</protein>
<feature type="compositionally biased region" description="Basic and acidic residues" evidence="1">
    <location>
        <begin position="49"/>
        <end position="60"/>
    </location>
</feature>
<dbReference type="VEuPathDB" id="CryptoDB:Cvel_4048"/>
<sequence length="76" mass="8325">MTIKIGKVDGEVRSLLCSANPRPLNCHCPRDRGAIGFPVSPRLVALRVETGDEGQRDRSEGSNGLDLGERVEEHTR</sequence>
<feature type="compositionally biased region" description="Basic and acidic residues" evidence="1">
    <location>
        <begin position="67"/>
        <end position="76"/>
    </location>
</feature>
<accession>A0A0G4G245</accession>
<evidence type="ECO:0000313" key="2">
    <source>
        <dbReference type="EMBL" id="CEM21821.1"/>
    </source>
</evidence>
<reference evidence="2" key="1">
    <citation type="submission" date="2014-11" db="EMBL/GenBank/DDBJ databases">
        <authorList>
            <person name="Otto D Thomas"/>
            <person name="Naeem Raeece"/>
        </authorList>
    </citation>
    <scope>NUCLEOTIDE SEQUENCE</scope>
</reference>
<name>A0A0G4G245_9ALVE</name>
<organism evidence="2">
    <name type="scientific">Chromera velia CCMP2878</name>
    <dbReference type="NCBI Taxonomy" id="1169474"/>
    <lineage>
        <taxon>Eukaryota</taxon>
        <taxon>Sar</taxon>
        <taxon>Alveolata</taxon>
        <taxon>Colpodellida</taxon>
        <taxon>Chromeraceae</taxon>
        <taxon>Chromera</taxon>
    </lineage>
</organism>
<dbReference type="EMBL" id="CDMZ01000806">
    <property type="protein sequence ID" value="CEM21821.1"/>
    <property type="molecule type" value="Genomic_DNA"/>
</dbReference>
<dbReference type="AlphaFoldDB" id="A0A0G4G245"/>
<feature type="region of interest" description="Disordered" evidence="1">
    <location>
        <begin position="48"/>
        <end position="76"/>
    </location>
</feature>
<evidence type="ECO:0000256" key="1">
    <source>
        <dbReference type="SAM" id="MobiDB-lite"/>
    </source>
</evidence>
<proteinExistence type="predicted"/>